<dbReference type="PANTHER" id="PTHR10374">
    <property type="entry name" value="LACTOYLGLUTATHIONE LYASE GLYOXALASE I"/>
    <property type="match status" value="1"/>
</dbReference>
<reference evidence="2 3" key="1">
    <citation type="submission" date="2014-08" db="EMBL/GenBank/DDBJ databases">
        <title>Whole genome shotgun sequence of Rhizobium rubi NBRC 13261.</title>
        <authorList>
            <person name="Katano-Makiyama Y."/>
            <person name="Hosoyama A."/>
            <person name="Hashimoto M."/>
            <person name="Hosoyama Y."/>
            <person name="Noguchi M."/>
            <person name="Tsuchikane K."/>
            <person name="Uohara A."/>
            <person name="Ohji S."/>
            <person name="Ichikawa N."/>
            <person name="Kimura A."/>
            <person name="Yamazoe A."/>
            <person name="Fujita N."/>
        </authorList>
    </citation>
    <scope>NUCLEOTIDE SEQUENCE [LARGE SCALE GENOMIC DNA]</scope>
    <source>
        <strain evidence="2 3">NBRC 13261</strain>
    </source>
</reference>
<dbReference type="PANTHER" id="PTHR10374:SF30">
    <property type="entry name" value="LACTOYLGLUTATHIONE LYASE"/>
    <property type="match status" value="1"/>
</dbReference>
<sequence length="131" mass="14819">MAKLIHSMVRVLDEKRSVGFYNQVFGLEIAERFEFETFTLVYLSNAEGDFELELTINKGREVPYALGDGYGHIAVSVDDVDAEHARLTELGLAVGKIINADYKGAPFAKYFFICDPDGYKIEVLQRGERFK</sequence>
<comment type="caution">
    <text evidence="2">The sequence shown here is derived from an EMBL/GenBank/DDBJ whole genome shotgun (WGS) entry which is preliminary data.</text>
</comment>
<dbReference type="OrthoDB" id="4725692at2"/>
<dbReference type="Pfam" id="PF00903">
    <property type="entry name" value="Glyoxalase"/>
    <property type="match status" value="1"/>
</dbReference>
<evidence type="ECO:0000313" key="2">
    <source>
        <dbReference type="EMBL" id="GAK68910.1"/>
    </source>
</evidence>
<accession>A0A081CQG4</accession>
<evidence type="ECO:0000259" key="1">
    <source>
        <dbReference type="PROSITE" id="PS51819"/>
    </source>
</evidence>
<dbReference type="AlphaFoldDB" id="A0A081CQG4"/>
<evidence type="ECO:0000313" key="3">
    <source>
        <dbReference type="Proteomes" id="UP000028701"/>
    </source>
</evidence>
<gene>
    <name evidence="2" type="ORF">RRU01S_03_00780</name>
</gene>
<dbReference type="InterPro" id="IPR004360">
    <property type="entry name" value="Glyas_Fos-R_dOase_dom"/>
</dbReference>
<organism evidence="2 3">
    <name type="scientific">Agrobacterium rubi TR3 = NBRC 13261</name>
    <dbReference type="NCBI Taxonomy" id="1368415"/>
    <lineage>
        <taxon>Bacteria</taxon>
        <taxon>Pseudomonadati</taxon>
        <taxon>Pseudomonadota</taxon>
        <taxon>Alphaproteobacteria</taxon>
        <taxon>Hyphomicrobiales</taxon>
        <taxon>Rhizobiaceae</taxon>
        <taxon>Rhizobium/Agrobacterium group</taxon>
        <taxon>Agrobacterium</taxon>
    </lineage>
</organism>
<dbReference type="Gene3D" id="3.10.180.10">
    <property type="entry name" value="2,3-Dihydroxybiphenyl 1,2-Dioxygenase, domain 1"/>
    <property type="match status" value="1"/>
</dbReference>
<dbReference type="SUPFAM" id="SSF54593">
    <property type="entry name" value="Glyoxalase/Bleomycin resistance protein/Dihydroxybiphenyl dioxygenase"/>
    <property type="match status" value="1"/>
</dbReference>
<dbReference type="InterPro" id="IPR037523">
    <property type="entry name" value="VOC_core"/>
</dbReference>
<dbReference type="PROSITE" id="PS51819">
    <property type="entry name" value="VOC"/>
    <property type="match status" value="1"/>
</dbReference>
<dbReference type="EMBL" id="BBJU01000003">
    <property type="protein sequence ID" value="GAK68910.1"/>
    <property type="molecule type" value="Genomic_DNA"/>
</dbReference>
<dbReference type="eggNOG" id="COG0346">
    <property type="taxonomic scope" value="Bacteria"/>
</dbReference>
<name>A0A081CQG4_9HYPH</name>
<dbReference type="RefSeq" id="WP_045228745.1">
    <property type="nucleotide sequence ID" value="NZ_BBJU01000003.1"/>
</dbReference>
<dbReference type="Proteomes" id="UP000028701">
    <property type="component" value="Unassembled WGS sequence"/>
</dbReference>
<feature type="domain" description="VOC" evidence="1">
    <location>
        <begin position="3"/>
        <end position="126"/>
    </location>
</feature>
<protein>
    <submittedName>
        <fullName evidence="2">Putative glyoxalase I</fullName>
    </submittedName>
</protein>
<dbReference type="InterPro" id="IPR029068">
    <property type="entry name" value="Glyas_Bleomycin-R_OHBP_Dase"/>
</dbReference>
<proteinExistence type="predicted"/>